<dbReference type="PANTHER" id="PTHR21248">
    <property type="entry name" value="CARDIOLIPIN SYNTHASE"/>
    <property type="match status" value="1"/>
</dbReference>
<gene>
    <name evidence="2" type="ORF">H0484_01830</name>
</gene>
<sequence>MGGCALPPLDGREASSALSQQEARATALGKAISPLADTHAGLSGIHPLADARDAFAARMSLVRAAERTLDVQYYIWRADMTGTLLLEALYEAADRGVRVRLLLDDNGIAGLDDELAALDAHANIQVRLFNPFLLRWPKMLGYFTDFSRLNRRMHNKSLTADNQVTIIGGRNIGDEYFGASDVIIVHSGYAKRREDLLRGGVQLYEMRSAASTPQPQGSRLLGSSGSSLHAKTFAVDGERVFVGSFNFDPRSAKLNTELGFVIDSPALARQVTRIFSQDVPRMAYRLGLDEDGEIYWLLHKDGQEQRFDVEPGTNWWQRATIKFLQLLPIDPLL</sequence>
<dbReference type="InterPro" id="IPR001736">
    <property type="entry name" value="PLipase_D/transphosphatidylase"/>
</dbReference>
<comment type="caution">
    <text evidence="2">The sequence shown here is derived from an EMBL/GenBank/DDBJ whole genome shotgun (WGS) entry which is preliminary data.</text>
</comment>
<organism evidence="2 3">
    <name type="scientific">Mesopusillimonas faecipullorum</name>
    <dbReference type="NCBI Taxonomy" id="2755040"/>
    <lineage>
        <taxon>Bacteria</taxon>
        <taxon>Pseudomonadati</taxon>
        <taxon>Pseudomonadota</taxon>
        <taxon>Betaproteobacteria</taxon>
        <taxon>Burkholderiales</taxon>
        <taxon>Alcaligenaceae</taxon>
        <taxon>Mesopusillimonas</taxon>
    </lineage>
</organism>
<dbReference type="SMART" id="SM00155">
    <property type="entry name" value="PLDc"/>
    <property type="match status" value="2"/>
</dbReference>
<dbReference type="EMBL" id="JACDXW010000001">
    <property type="protein sequence ID" value="MCB5362496.1"/>
    <property type="molecule type" value="Genomic_DNA"/>
</dbReference>
<dbReference type="Proteomes" id="UP000776983">
    <property type="component" value="Unassembled WGS sequence"/>
</dbReference>
<dbReference type="CDD" id="cd09113">
    <property type="entry name" value="PLDc_ymdC_like_2"/>
    <property type="match status" value="1"/>
</dbReference>
<dbReference type="InterPro" id="IPR025202">
    <property type="entry name" value="PLD-like_dom"/>
</dbReference>
<dbReference type="Gene3D" id="3.30.870.10">
    <property type="entry name" value="Endonuclease Chain A"/>
    <property type="match status" value="2"/>
</dbReference>
<accession>A0ABS8C8Y5</accession>
<dbReference type="Pfam" id="PF13091">
    <property type="entry name" value="PLDc_2"/>
    <property type="match status" value="2"/>
</dbReference>
<evidence type="ECO:0000313" key="3">
    <source>
        <dbReference type="Proteomes" id="UP000776983"/>
    </source>
</evidence>
<evidence type="ECO:0000313" key="2">
    <source>
        <dbReference type="EMBL" id="MCB5362496.1"/>
    </source>
</evidence>
<evidence type="ECO:0000259" key="1">
    <source>
        <dbReference type="PROSITE" id="PS50035"/>
    </source>
</evidence>
<feature type="domain" description="PLD phosphodiesterase" evidence="1">
    <location>
        <begin position="224"/>
        <end position="251"/>
    </location>
</feature>
<dbReference type="SUPFAM" id="SSF56024">
    <property type="entry name" value="Phospholipase D/nuclease"/>
    <property type="match status" value="2"/>
</dbReference>
<proteinExistence type="predicted"/>
<dbReference type="PROSITE" id="PS50035">
    <property type="entry name" value="PLD"/>
    <property type="match status" value="2"/>
</dbReference>
<dbReference type="CDD" id="cd09111">
    <property type="entry name" value="PLDc_ymdC_like_1"/>
    <property type="match status" value="1"/>
</dbReference>
<reference evidence="2 3" key="1">
    <citation type="submission" date="2020-07" db="EMBL/GenBank/DDBJ databases">
        <title>Pusillimonas sp. nov., isolated from poultry manure in Taiwan.</title>
        <authorList>
            <person name="Lin S.-Y."/>
            <person name="Tang Y.-S."/>
            <person name="Young C.-C."/>
        </authorList>
    </citation>
    <scope>NUCLEOTIDE SEQUENCE [LARGE SCALE GENOMIC DNA]</scope>
    <source>
        <strain evidence="2 3">CC-YST705</strain>
    </source>
</reference>
<name>A0ABS8C8Y5_9BURK</name>
<dbReference type="PANTHER" id="PTHR21248:SF12">
    <property type="entry name" value="CARDIOLIPIN SYNTHASE C"/>
    <property type="match status" value="1"/>
</dbReference>
<feature type="domain" description="PLD phosphodiesterase" evidence="1">
    <location>
        <begin position="149"/>
        <end position="176"/>
    </location>
</feature>
<protein>
    <submittedName>
        <fullName evidence="2">Phospholipase D family protein</fullName>
    </submittedName>
</protein>
<keyword evidence="3" id="KW-1185">Reference proteome</keyword>